<evidence type="ECO:0000313" key="2">
    <source>
        <dbReference type="Proteomes" id="UP001172680"/>
    </source>
</evidence>
<proteinExistence type="predicted"/>
<sequence>MGHDTRLGRKQFRQFSSLPAELRCMIWQFAAAECLDGNFQISFDGRPTKQLSKAGVLTASREAQHEVESFFYGQIVFTYKVISQGVSPLRVTLGRLAARTRRQIKHIVVHHPPDPALRLLQSLFNIFEDEDLRARMSVVLCCSSVEDAKRKLEIGRGQSRWYKRKLDKAMDWYFYHDTPEGVLMGPGYTP</sequence>
<dbReference type="EMBL" id="JAPDRP010000003">
    <property type="protein sequence ID" value="KAJ9648477.1"/>
    <property type="molecule type" value="Genomic_DNA"/>
</dbReference>
<comment type="caution">
    <text evidence="1">The sequence shown here is derived from an EMBL/GenBank/DDBJ whole genome shotgun (WGS) entry which is preliminary data.</text>
</comment>
<keyword evidence="2" id="KW-1185">Reference proteome</keyword>
<protein>
    <submittedName>
        <fullName evidence="1">Uncharacterized protein</fullName>
    </submittedName>
</protein>
<dbReference type="Proteomes" id="UP001172680">
    <property type="component" value="Unassembled WGS sequence"/>
</dbReference>
<accession>A0ACC2ZLR6</accession>
<name>A0ACC2ZLR6_9PEZI</name>
<reference evidence="1" key="1">
    <citation type="submission" date="2022-10" db="EMBL/GenBank/DDBJ databases">
        <title>Culturing micro-colonial fungi from biological soil crusts in the Mojave desert and describing Neophaeococcomyces mojavensis, and introducing the new genera and species Taxawa tesnikishii.</title>
        <authorList>
            <person name="Kurbessoian T."/>
            <person name="Stajich J.E."/>
        </authorList>
    </citation>
    <scope>NUCLEOTIDE SEQUENCE</scope>
    <source>
        <strain evidence="1">JES_115</strain>
    </source>
</reference>
<evidence type="ECO:0000313" key="1">
    <source>
        <dbReference type="EMBL" id="KAJ9648477.1"/>
    </source>
</evidence>
<organism evidence="1 2">
    <name type="scientific">Coniosporium tulheliwenetii</name>
    <dbReference type="NCBI Taxonomy" id="3383036"/>
    <lineage>
        <taxon>Eukaryota</taxon>
        <taxon>Fungi</taxon>
        <taxon>Dikarya</taxon>
        <taxon>Ascomycota</taxon>
        <taxon>Pezizomycotina</taxon>
        <taxon>Dothideomycetes</taxon>
        <taxon>Dothideomycetes incertae sedis</taxon>
        <taxon>Coniosporium</taxon>
    </lineage>
</organism>
<gene>
    <name evidence="1" type="ORF">H2199_001332</name>
</gene>